<accession>A0A6S6TP81</accession>
<protein>
    <recommendedName>
        <fullName evidence="2">DUF4384 domain-containing protein</fullName>
    </recommendedName>
</protein>
<dbReference type="AlphaFoldDB" id="A0A6S6TP81"/>
<evidence type="ECO:0008006" key="2">
    <source>
        <dbReference type="Google" id="ProtNLM"/>
    </source>
</evidence>
<reference evidence="1" key="1">
    <citation type="submission" date="2020-01" db="EMBL/GenBank/DDBJ databases">
        <authorList>
            <person name="Meier V. D."/>
            <person name="Meier V D."/>
        </authorList>
    </citation>
    <scope>NUCLEOTIDE SEQUENCE</scope>
    <source>
        <strain evidence="1">HLG_WM_MAG_02</strain>
    </source>
</reference>
<gene>
    <name evidence="1" type="ORF">HELGO_WM18126</name>
</gene>
<dbReference type="EMBL" id="CACVAZ010000108">
    <property type="protein sequence ID" value="CAA6816796.1"/>
    <property type="molecule type" value="Genomic_DNA"/>
</dbReference>
<organism evidence="1">
    <name type="scientific">uncultured Sulfurovum sp</name>
    <dbReference type="NCBI Taxonomy" id="269237"/>
    <lineage>
        <taxon>Bacteria</taxon>
        <taxon>Pseudomonadati</taxon>
        <taxon>Campylobacterota</taxon>
        <taxon>Epsilonproteobacteria</taxon>
        <taxon>Campylobacterales</taxon>
        <taxon>Sulfurovaceae</taxon>
        <taxon>Sulfurovum</taxon>
        <taxon>environmental samples</taxon>
    </lineage>
</organism>
<sequence>MNKTQYQASLLVLSSILITGCMSTKKEVKVATPLVPTVKSSEKTLASLKYARPSSLLKGKTNYTQNQSIQFIVDTKGKTGYLYIIYADNKGNVQLLYPNAQSPLTELNGKYLFPRDFGGMNIIATKECKDCEPEKTTVYAILSKDQISDIKNLKLADIRTNSQSKGLSMNLPSQSRRSSDIHIGKIEFFVK</sequence>
<dbReference type="PROSITE" id="PS51257">
    <property type="entry name" value="PROKAR_LIPOPROTEIN"/>
    <property type="match status" value="1"/>
</dbReference>
<name>A0A6S6TP81_9BACT</name>
<evidence type="ECO:0000313" key="1">
    <source>
        <dbReference type="EMBL" id="CAA6816796.1"/>
    </source>
</evidence>
<proteinExistence type="predicted"/>